<name>A0A0C9YPX9_9AGAM</name>
<dbReference type="AlphaFoldDB" id="A0A0C9YPX9"/>
<dbReference type="OrthoDB" id="3235041at2759"/>
<feature type="compositionally biased region" description="Acidic residues" evidence="1">
    <location>
        <begin position="283"/>
        <end position="294"/>
    </location>
</feature>
<evidence type="ECO:0000313" key="2">
    <source>
        <dbReference type="EMBL" id="KIK18676.1"/>
    </source>
</evidence>
<dbReference type="Proteomes" id="UP000054018">
    <property type="component" value="Unassembled WGS sequence"/>
</dbReference>
<proteinExistence type="predicted"/>
<feature type="region of interest" description="Disordered" evidence="1">
    <location>
        <begin position="1"/>
        <end position="21"/>
    </location>
</feature>
<reference evidence="2 3" key="1">
    <citation type="submission" date="2014-04" db="EMBL/GenBank/DDBJ databases">
        <authorList>
            <consortium name="DOE Joint Genome Institute"/>
            <person name="Kuo A."/>
            <person name="Kohler A."/>
            <person name="Costa M.D."/>
            <person name="Nagy L.G."/>
            <person name="Floudas D."/>
            <person name="Copeland A."/>
            <person name="Barry K.W."/>
            <person name="Cichocki N."/>
            <person name="Veneault-Fourrey C."/>
            <person name="LaButti K."/>
            <person name="Lindquist E.A."/>
            <person name="Lipzen A."/>
            <person name="Lundell T."/>
            <person name="Morin E."/>
            <person name="Murat C."/>
            <person name="Sun H."/>
            <person name="Tunlid A."/>
            <person name="Henrissat B."/>
            <person name="Grigoriev I.V."/>
            <person name="Hibbett D.S."/>
            <person name="Martin F."/>
            <person name="Nordberg H.P."/>
            <person name="Cantor M.N."/>
            <person name="Hua S.X."/>
        </authorList>
    </citation>
    <scope>NUCLEOTIDE SEQUENCE [LARGE SCALE GENOMIC DNA]</scope>
    <source>
        <strain evidence="2 3">441</strain>
    </source>
</reference>
<evidence type="ECO:0000313" key="3">
    <source>
        <dbReference type="Proteomes" id="UP000054018"/>
    </source>
</evidence>
<feature type="region of interest" description="Disordered" evidence="1">
    <location>
        <begin position="283"/>
        <end position="305"/>
    </location>
</feature>
<keyword evidence="3" id="KW-1185">Reference proteome</keyword>
<reference evidence="3" key="2">
    <citation type="submission" date="2015-01" db="EMBL/GenBank/DDBJ databases">
        <title>Evolutionary Origins and Diversification of the Mycorrhizal Mutualists.</title>
        <authorList>
            <consortium name="DOE Joint Genome Institute"/>
            <consortium name="Mycorrhizal Genomics Consortium"/>
            <person name="Kohler A."/>
            <person name="Kuo A."/>
            <person name="Nagy L.G."/>
            <person name="Floudas D."/>
            <person name="Copeland A."/>
            <person name="Barry K.W."/>
            <person name="Cichocki N."/>
            <person name="Veneault-Fourrey C."/>
            <person name="LaButti K."/>
            <person name="Lindquist E.A."/>
            <person name="Lipzen A."/>
            <person name="Lundell T."/>
            <person name="Morin E."/>
            <person name="Murat C."/>
            <person name="Riley R."/>
            <person name="Ohm R."/>
            <person name="Sun H."/>
            <person name="Tunlid A."/>
            <person name="Henrissat B."/>
            <person name="Grigoriev I.V."/>
            <person name="Hibbett D.S."/>
            <person name="Martin F."/>
        </authorList>
    </citation>
    <scope>NUCLEOTIDE SEQUENCE [LARGE SCALE GENOMIC DNA]</scope>
    <source>
        <strain evidence="3">441</strain>
    </source>
</reference>
<protein>
    <submittedName>
        <fullName evidence="2">Uncharacterized protein</fullName>
    </submittedName>
</protein>
<evidence type="ECO:0000256" key="1">
    <source>
        <dbReference type="SAM" id="MobiDB-lite"/>
    </source>
</evidence>
<gene>
    <name evidence="2" type="ORF">PISMIDRAFT_14172</name>
</gene>
<sequence length="321" mass="36753">MDTYDRERRDTKDPKTIGQRNKIIQQWWESLSDSKKAEAGRAAEKWNKLGAPKETHHSYRRKNFPGMAREFIDMVHRTMGSHIVMFAAHEAQDSQIKMAVFETQPQDGKKAFSEVSEPSKDWVLKGELILTDYLLTDPVEEDLNEEKKDTEITLDDDGNPEVPPWTGQKLKVQQNLARAVFQAAYAKFTQKPKAKVPWGLLIKSPLEYLDSESIPDGFVMKDPSKWTKADMRLLWNHWHSLEGEDKVIVTFIKCKKEDLPLGRFFDGKARSKKRVWVNIDDDSEAEAGVEDSEAETSGRHKTLKVTPVRVQDNHVSVASSS</sequence>
<dbReference type="HOGENOM" id="CLU_866320_0_0_1"/>
<feature type="compositionally biased region" description="Basic and acidic residues" evidence="1">
    <location>
        <begin position="1"/>
        <end position="15"/>
    </location>
</feature>
<accession>A0A0C9YPX9</accession>
<dbReference type="EMBL" id="KN833799">
    <property type="protein sequence ID" value="KIK18676.1"/>
    <property type="molecule type" value="Genomic_DNA"/>
</dbReference>
<organism evidence="2 3">
    <name type="scientific">Pisolithus microcarpus 441</name>
    <dbReference type="NCBI Taxonomy" id="765257"/>
    <lineage>
        <taxon>Eukaryota</taxon>
        <taxon>Fungi</taxon>
        <taxon>Dikarya</taxon>
        <taxon>Basidiomycota</taxon>
        <taxon>Agaricomycotina</taxon>
        <taxon>Agaricomycetes</taxon>
        <taxon>Agaricomycetidae</taxon>
        <taxon>Boletales</taxon>
        <taxon>Sclerodermatineae</taxon>
        <taxon>Pisolithaceae</taxon>
        <taxon>Pisolithus</taxon>
    </lineage>
</organism>